<dbReference type="PANTHER" id="PTHR44858:SF1">
    <property type="entry name" value="UDP-N-ACETYLGLUCOSAMINE--PEPTIDE N-ACETYLGLUCOSAMINYLTRANSFERASE SPINDLY-RELATED"/>
    <property type="match status" value="1"/>
</dbReference>
<dbReference type="Pfam" id="PF14559">
    <property type="entry name" value="TPR_19"/>
    <property type="match status" value="1"/>
</dbReference>
<feature type="repeat" description="TPR" evidence="3">
    <location>
        <begin position="298"/>
        <end position="331"/>
    </location>
</feature>
<evidence type="ECO:0000313" key="5">
    <source>
        <dbReference type="Proteomes" id="UP000002217"/>
    </source>
</evidence>
<dbReference type="Gene3D" id="1.25.40.10">
    <property type="entry name" value="Tetratricopeptide repeat domain"/>
    <property type="match status" value="3"/>
</dbReference>
<evidence type="ECO:0000256" key="1">
    <source>
        <dbReference type="ARBA" id="ARBA00022737"/>
    </source>
</evidence>
<keyword evidence="2 3" id="KW-0802">TPR repeat</keyword>
<dbReference type="Pfam" id="PF13432">
    <property type="entry name" value="TPR_16"/>
    <property type="match status" value="1"/>
</dbReference>
<evidence type="ECO:0000256" key="2">
    <source>
        <dbReference type="ARBA" id="ARBA00022803"/>
    </source>
</evidence>
<dbReference type="SUPFAM" id="SSF48452">
    <property type="entry name" value="TPR-like"/>
    <property type="match status" value="2"/>
</dbReference>
<dbReference type="eggNOG" id="COG0457">
    <property type="taxonomic scope" value="Bacteria"/>
</dbReference>
<dbReference type="AlphaFoldDB" id="C8W554"/>
<reference evidence="4 5" key="1">
    <citation type="journal article" date="2009" name="Stand. Genomic Sci.">
        <title>Complete genome sequence of Desulfotomaculum acetoxidans type strain (5575).</title>
        <authorList>
            <person name="Spring S."/>
            <person name="Lapidus A."/>
            <person name="Schroder M."/>
            <person name="Gleim D."/>
            <person name="Sims D."/>
            <person name="Meincke L."/>
            <person name="Glavina Del Rio T."/>
            <person name="Tice H."/>
            <person name="Copeland A."/>
            <person name="Cheng J.F."/>
            <person name="Lucas S."/>
            <person name="Chen F."/>
            <person name="Nolan M."/>
            <person name="Bruce D."/>
            <person name="Goodwin L."/>
            <person name="Pitluck S."/>
            <person name="Ivanova N."/>
            <person name="Mavromatis K."/>
            <person name="Mikhailova N."/>
            <person name="Pati A."/>
            <person name="Chen A."/>
            <person name="Palaniappan K."/>
            <person name="Land M."/>
            <person name="Hauser L."/>
            <person name="Chang Y.J."/>
            <person name="Jeffries C.D."/>
            <person name="Chain P."/>
            <person name="Saunders E."/>
            <person name="Brettin T."/>
            <person name="Detter J.C."/>
            <person name="Goker M."/>
            <person name="Bristow J."/>
            <person name="Eisen J.A."/>
            <person name="Markowitz V."/>
            <person name="Hugenholtz P."/>
            <person name="Kyrpides N.C."/>
            <person name="Klenk H.P."/>
            <person name="Han C."/>
        </authorList>
    </citation>
    <scope>NUCLEOTIDE SEQUENCE [LARGE SCALE GENOMIC DNA]</scope>
    <source>
        <strain evidence="5">ATCC 49208 / DSM 771 / VKM B-1644</strain>
    </source>
</reference>
<protein>
    <submittedName>
        <fullName evidence="4">Tetratricopeptide TPR_2 repeat protein</fullName>
    </submittedName>
</protein>
<feature type="repeat" description="TPR" evidence="3">
    <location>
        <begin position="104"/>
        <end position="137"/>
    </location>
</feature>
<dbReference type="PANTHER" id="PTHR44858">
    <property type="entry name" value="TETRATRICOPEPTIDE REPEAT PROTEIN 6"/>
    <property type="match status" value="1"/>
</dbReference>
<dbReference type="Pfam" id="PF13424">
    <property type="entry name" value="TPR_12"/>
    <property type="match status" value="1"/>
</dbReference>
<sequence>MCIPISVLTREFEGETLYNQGLSYFKKGSPFSQEGIIALNEAKAIFNRAIDLEPELADVYYMRGVTTLQFVHFYNRPFNKEQEGMFEEALKDFDKALQINEDYSIAYAGFGNAYDRYGSFDEAIGWYNKALEREAEIKSKWGESSLSEIYFSRGRAYHRTLKHCCIQDYEKSLAYSHIYTPMHLANAYIQAGRWADAAAMADKSVEAVAAKEKKAPWDYRAYLIRANCCFRARNYQECVDALRCALEIAPFVDPEILLLLGKAFRLKGCEEEALNYFKRVITTCGDLIEKPNQMKPAYTVYNIRGLVWLELEQYQEAINDFSRTVELAPEYYPHGHTHYKSEGLKNLGLAYLEEGNRQKAGECFQKALAMVEEQGLELAGREINEIDEIKAWI</sequence>
<dbReference type="STRING" id="485916.Dtox_0479"/>
<evidence type="ECO:0000256" key="3">
    <source>
        <dbReference type="PROSITE-ProRule" id="PRU00339"/>
    </source>
</evidence>
<dbReference type="Proteomes" id="UP000002217">
    <property type="component" value="Chromosome"/>
</dbReference>
<dbReference type="KEGG" id="dae:Dtox_0479"/>
<dbReference type="OrthoDB" id="1791432at2"/>
<dbReference type="InterPro" id="IPR050498">
    <property type="entry name" value="Ycf3"/>
</dbReference>
<feature type="repeat" description="TPR" evidence="3">
    <location>
        <begin position="341"/>
        <end position="374"/>
    </location>
</feature>
<evidence type="ECO:0000313" key="4">
    <source>
        <dbReference type="EMBL" id="ACV61406.1"/>
    </source>
</evidence>
<dbReference type="RefSeq" id="WP_015756125.1">
    <property type="nucleotide sequence ID" value="NC_013216.1"/>
</dbReference>
<accession>C8W554</accession>
<dbReference type="EMBL" id="CP001720">
    <property type="protein sequence ID" value="ACV61406.1"/>
    <property type="molecule type" value="Genomic_DNA"/>
</dbReference>
<keyword evidence="1" id="KW-0677">Repeat</keyword>
<dbReference type="InterPro" id="IPR011990">
    <property type="entry name" value="TPR-like_helical_dom_sf"/>
</dbReference>
<gene>
    <name evidence="4" type="ordered locus">Dtox_0479</name>
</gene>
<dbReference type="InterPro" id="IPR019734">
    <property type="entry name" value="TPR_rpt"/>
</dbReference>
<dbReference type="SMART" id="SM00028">
    <property type="entry name" value="TPR"/>
    <property type="match status" value="7"/>
</dbReference>
<keyword evidence="5" id="KW-1185">Reference proteome</keyword>
<dbReference type="PROSITE" id="PS50005">
    <property type="entry name" value="TPR"/>
    <property type="match status" value="3"/>
</dbReference>
<dbReference type="HOGENOM" id="CLU_701336_0_0_9"/>
<name>C8W554_DESAS</name>
<proteinExistence type="predicted"/>
<organism evidence="4 5">
    <name type="scientific">Desulfofarcimen acetoxidans (strain ATCC 49208 / DSM 771 / KCTC 5769 / VKM B-1644 / 5575)</name>
    <name type="common">Desulfotomaculum acetoxidans</name>
    <dbReference type="NCBI Taxonomy" id="485916"/>
    <lineage>
        <taxon>Bacteria</taxon>
        <taxon>Bacillati</taxon>
        <taxon>Bacillota</taxon>
        <taxon>Clostridia</taxon>
        <taxon>Eubacteriales</taxon>
        <taxon>Peptococcaceae</taxon>
        <taxon>Desulfofarcimen</taxon>
    </lineage>
</organism>